<dbReference type="GO" id="GO:0009073">
    <property type="term" value="P:aromatic amino acid family biosynthetic process"/>
    <property type="evidence" value="ECO:0007669"/>
    <property type="project" value="UniProtKB-KW"/>
</dbReference>
<organism evidence="5 6">
    <name type="scientific">Mucilaginibacter achroorhodeus</name>
    <dbReference type="NCBI Taxonomy" id="2599294"/>
    <lineage>
        <taxon>Bacteria</taxon>
        <taxon>Pseudomonadati</taxon>
        <taxon>Bacteroidota</taxon>
        <taxon>Sphingobacteriia</taxon>
        <taxon>Sphingobacteriales</taxon>
        <taxon>Sphingobacteriaceae</taxon>
        <taxon>Mucilaginibacter</taxon>
    </lineage>
</organism>
<dbReference type="OrthoDB" id="9792692at2"/>
<dbReference type="AlphaFoldDB" id="A0A563UAK4"/>
<dbReference type="GO" id="GO:0019632">
    <property type="term" value="P:shikimate metabolic process"/>
    <property type="evidence" value="ECO:0007669"/>
    <property type="project" value="TreeGrafter"/>
</dbReference>
<comment type="pathway">
    <text evidence="1">Metabolic intermediate biosynthesis; chorismate biosynthesis; chorismate from D-erythrose 4-phosphate and phosphoenolpyruvate: step 4/7.</text>
</comment>
<accession>A0A563UAK4</accession>
<dbReference type="InterPro" id="IPR013708">
    <property type="entry name" value="Shikimate_DH-bd_N"/>
</dbReference>
<evidence type="ECO:0000256" key="1">
    <source>
        <dbReference type="ARBA" id="ARBA00004871"/>
    </source>
</evidence>
<dbReference type="InterPro" id="IPR036291">
    <property type="entry name" value="NAD(P)-bd_dom_sf"/>
</dbReference>
<dbReference type="Proteomes" id="UP000318010">
    <property type="component" value="Unassembled WGS sequence"/>
</dbReference>
<dbReference type="SUPFAM" id="SSF53223">
    <property type="entry name" value="Aminoacid dehydrogenase-like, N-terminal domain"/>
    <property type="match status" value="1"/>
</dbReference>
<dbReference type="GO" id="GO:0004764">
    <property type="term" value="F:shikimate 3-dehydrogenase (NADP+) activity"/>
    <property type="evidence" value="ECO:0007669"/>
    <property type="project" value="InterPro"/>
</dbReference>
<dbReference type="GO" id="GO:0050661">
    <property type="term" value="F:NADP binding"/>
    <property type="evidence" value="ECO:0007669"/>
    <property type="project" value="TreeGrafter"/>
</dbReference>
<keyword evidence="6" id="KW-1185">Reference proteome</keyword>
<comment type="caution">
    <text evidence="5">The sequence shown here is derived from an EMBL/GenBank/DDBJ whole genome shotgun (WGS) entry which is preliminary data.</text>
</comment>
<dbReference type="GO" id="GO:0005829">
    <property type="term" value="C:cytosol"/>
    <property type="evidence" value="ECO:0007669"/>
    <property type="project" value="TreeGrafter"/>
</dbReference>
<gene>
    <name evidence="5" type="ORF">FPZ42_04120</name>
</gene>
<name>A0A563UAK4_9SPHI</name>
<evidence type="ECO:0000259" key="4">
    <source>
        <dbReference type="Pfam" id="PF08501"/>
    </source>
</evidence>
<dbReference type="InterPro" id="IPR046346">
    <property type="entry name" value="Aminoacid_DH-like_N_sf"/>
</dbReference>
<keyword evidence="3" id="KW-0057">Aromatic amino acid biosynthesis</keyword>
<dbReference type="Gene3D" id="3.40.50.10860">
    <property type="entry name" value="Leucine Dehydrogenase, chain A, domain 1"/>
    <property type="match status" value="1"/>
</dbReference>
<evidence type="ECO:0000256" key="2">
    <source>
        <dbReference type="ARBA" id="ARBA00023002"/>
    </source>
</evidence>
<keyword evidence="2" id="KW-0560">Oxidoreductase</keyword>
<evidence type="ECO:0000256" key="3">
    <source>
        <dbReference type="ARBA" id="ARBA00023141"/>
    </source>
</evidence>
<dbReference type="PANTHER" id="PTHR21089:SF1">
    <property type="entry name" value="BIFUNCTIONAL 3-DEHYDROQUINATE DEHYDRATASE_SHIKIMATE DEHYDROGENASE, CHLOROPLASTIC"/>
    <property type="match status" value="1"/>
</dbReference>
<dbReference type="CDD" id="cd01065">
    <property type="entry name" value="NAD_bind_Shikimate_DH"/>
    <property type="match status" value="1"/>
</dbReference>
<dbReference type="PANTHER" id="PTHR21089">
    <property type="entry name" value="SHIKIMATE DEHYDROGENASE"/>
    <property type="match status" value="1"/>
</dbReference>
<dbReference type="Gene3D" id="3.40.50.720">
    <property type="entry name" value="NAD(P)-binding Rossmann-like Domain"/>
    <property type="match status" value="1"/>
</dbReference>
<evidence type="ECO:0000313" key="5">
    <source>
        <dbReference type="EMBL" id="TWR28412.1"/>
    </source>
</evidence>
<sequence>MKHFGLIGYPLSHSFSKKYFTEKFEKEGIEDCTYELYPLENINNLPKLLHKHPHLCGLNVTIPHKISVLKHLDWIEHDAKRVGAVNCIKVISQSPVSTAFSGEVAFNNDDLFLEGHNTDIYGFDTSLGPLINDSFDKALILGDGGAARAVKCSLENRGITYTTVTRKRVEGGILFEELTAEHIQENRLIINTTPLGTYPNIDECPPIPYEAITHRNVLFDLVYNPAETLFLKKGAEHGATIKNGYEMLVLQAEKAWEIWNSNKIK</sequence>
<dbReference type="Pfam" id="PF08501">
    <property type="entry name" value="Shikimate_dh_N"/>
    <property type="match status" value="1"/>
</dbReference>
<protein>
    <submittedName>
        <fullName evidence="5">Shikimate dehydrogenase</fullName>
    </submittedName>
</protein>
<dbReference type="GO" id="GO:0009423">
    <property type="term" value="P:chorismate biosynthetic process"/>
    <property type="evidence" value="ECO:0007669"/>
    <property type="project" value="TreeGrafter"/>
</dbReference>
<reference evidence="5 6" key="1">
    <citation type="submission" date="2019-07" db="EMBL/GenBank/DDBJ databases">
        <authorList>
            <person name="Kim J."/>
        </authorList>
    </citation>
    <scope>NUCLEOTIDE SEQUENCE [LARGE SCALE GENOMIC DNA]</scope>
    <source>
        <strain evidence="5 6">MJ1a</strain>
    </source>
</reference>
<evidence type="ECO:0000313" key="6">
    <source>
        <dbReference type="Proteomes" id="UP000318010"/>
    </source>
</evidence>
<keyword evidence="3" id="KW-0028">Amino-acid biosynthesis</keyword>
<dbReference type="EMBL" id="VOEI01000001">
    <property type="protein sequence ID" value="TWR28412.1"/>
    <property type="molecule type" value="Genomic_DNA"/>
</dbReference>
<proteinExistence type="predicted"/>
<dbReference type="RefSeq" id="WP_146269206.1">
    <property type="nucleotide sequence ID" value="NZ_VOEI01000001.1"/>
</dbReference>
<dbReference type="InterPro" id="IPR022893">
    <property type="entry name" value="Shikimate_DH_fam"/>
</dbReference>
<dbReference type="SUPFAM" id="SSF51735">
    <property type="entry name" value="NAD(P)-binding Rossmann-fold domains"/>
    <property type="match status" value="1"/>
</dbReference>
<feature type="domain" description="Shikimate dehydrogenase substrate binding N-terminal" evidence="4">
    <location>
        <begin position="6"/>
        <end position="88"/>
    </location>
</feature>